<dbReference type="Proteomes" id="UP000663879">
    <property type="component" value="Unassembled WGS sequence"/>
</dbReference>
<dbReference type="SUPFAM" id="SSF56672">
    <property type="entry name" value="DNA/RNA polymerases"/>
    <property type="match status" value="1"/>
</dbReference>
<accession>A0A813V9U4</accession>
<feature type="domain" description="Reverse transcriptase" evidence="1">
    <location>
        <begin position="111"/>
        <end position="316"/>
    </location>
</feature>
<dbReference type="EMBL" id="CAJNOC010001155">
    <property type="protein sequence ID" value="CAF0840290.1"/>
    <property type="molecule type" value="Genomic_DNA"/>
</dbReference>
<reference evidence="2" key="1">
    <citation type="submission" date="2021-02" db="EMBL/GenBank/DDBJ databases">
        <authorList>
            <person name="Nowell W R."/>
        </authorList>
    </citation>
    <scope>NUCLEOTIDE SEQUENCE</scope>
    <source>
        <strain evidence="2">Ploen Becks lab</strain>
    </source>
</reference>
<proteinExistence type="predicted"/>
<evidence type="ECO:0000313" key="2">
    <source>
        <dbReference type="EMBL" id="CAF0840290.1"/>
    </source>
</evidence>
<organism evidence="2 3">
    <name type="scientific">Brachionus calyciflorus</name>
    <dbReference type="NCBI Taxonomy" id="104777"/>
    <lineage>
        <taxon>Eukaryota</taxon>
        <taxon>Metazoa</taxon>
        <taxon>Spiralia</taxon>
        <taxon>Gnathifera</taxon>
        <taxon>Rotifera</taxon>
        <taxon>Eurotatoria</taxon>
        <taxon>Monogononta</taxon>
        <taxon>Pseudotrocha</taxon>
        <taxon>Ploima</taxon>
        <taxon>Brachionidae</taxon>
        <taxon>Brachionus</taxon>
    </lineage>
</organism>
<name>A0A813V9U4_9BILA</name>
<dbReference type="PANTHER" id="PTHR19446">
    <property type="entry name" value="REVERSE TRANSCRIPTASES"/>
    <property type="match status" value="1"/>
</dbReference>
<protein>
    <recommendedName>
        <fullName evidence="1">Reverse transcriptase domain-containing protein</fullName>
    </recommendedName>
</protein>
<evidence type="ECO:0000313" key="3">
    <source>
        <dbReference type="Proteomes" id="UP000663879"/>
    </source>
</evidence>
<dbReference type="InterPro" id="IPR043502">
    <property type="entry name" value="DNA/RNA_pol_sf"/>
</dbReference>
<sequence>MFDKNIVIQLDEKIDTTIDLDVARNEIFKLFNESEICNKEIENKSKEKVDKLMKDNCHKIFDMKLEDDEIIEIIQKLPNNKASGYNRVSNEMIKYELSPKLLNVLKLIFETIINYDIMPKNFNIGVVKLLVKDKNKDHDDINNLRTLTISDKMAIIYEKIILKRINKKYQGFKNQFGFRTNSSCGHAVFALKESVLFNRTQNKRTIGATIDASKAFDKVNRVNLWYKLMKIIEAYLLRSFINYYLVSKIVIFINNKYTNIFIITRGVKQGGPLSPLLFAIYINQLSALLDTDPGGIIIGEIKINNILYADDILLQY</sequence>
<dbReference type="Pfam" id="PF00078">
    <property type="entry name" value="RVT_1"/>
    <property type="match status" value="1"/>
</dbReference>
<gene>
    <name evidence="2" type="ORF">OXX778_LOCUS8419</name>
</gene>
<dbReference type="PROSITE" id="PS50878">
    <property type="entry name" value="RT_POL"/>
    <property type="match status" value="1"/>
</dbReference>
<comment type="caution">
    <text evidence="2">The sequence shown here is derived from an EMBL/GenBank/DDBJ whole genome shotgun (WGS) entry which is preliminary data.</text>
</comment>
<keyword evidence="3" id="KW-1185">Reference proteome</keyword>
<dbReference type="OrthoDB" id="9902985at2759"/>
<dbReference type="InterPro" id="IPR000477">
    <property type="entry name" value="RT_dom"/>
</dbReference>
<dbReference type="AlphaFoldDB" id="A0A813V9U4"/>
<evidence type="ECO:0000259" key="1">
    <source>
        <dbReference type="PROSITE" id="PS50878"/>
    </source>
</evidence>